<dbReference type="Gene3D" id="1.10.620.20">
    <property type="entry name" value="Ribonucleotide Reductase, subunit A"/>
    <property type="match status" value="1"/>
</dbReference>
<name>A0A0K1PNU5_9BACT</name>
<dbReference type="KEGG" id="llu:AKJ09_01438"/>
<dbReference type="SUPFAM" id="SSF47240">
    <property type="entry name" value="Ferritin-like"/>
    <property type="match status" value="1"/>
</dbReference>
<dbReference type="AlphaFoldDB" id="A0A0K1PNU5"/>
<proteinExistence type="predicted"/>
<dbReference type="InterPro" id="IPR012348">
    <property type="entry name" value="RNR-like"/>
</dbReference>
<dbReference type="EMBL" id="CP012333">
    <property type="protein sequence ID" value="AKU94774.1"/>
    <property type="molecule type" value="Genomic_DNA"/>
</dbReference>
<sequence>MLKKRRERMYDEALDLTKPIVWSSPEEQNGAIAFFNAAFRAEESGLRQAHEIAGEVESWDPEFAEALRLYGDEEGWHRELLTEFLAYIGGEIRPMGPTTRTFYRLYARAKRHETIVLTNLMFETIGATTYRLALRTAKQHPAIRQMLTILTRDESFHVPLNAHFLRRVLERSDPSAMPRLRRLYHGLTASLMASAAASRRRTKVFDNISFNTLSRAYAEQLGKLFVHADDLGFKPSRLLLATVGLRRSDLRGGSDVLSVEAAERAADRANVVVEAL</sequence>
<evidence type="ECO:0000313" key="1">
    <source>
        <dbReference type="EMBL" id="AKU94774.1"/>
    </source>
</evidence>
<dbReference type="Proteomes" id="UP000064967">
    <property type="component" value="Chromosome"/>
</dbReference>
<dbReference type="InterPro" id="IPR009078">
    <property type="entry name" value="Ferritin-like_SF"/>
</dbReference>
<accession>A0A0K1PNU5</accession>
<gene>
    <name evidence="1" type="ORF">AKJ09_01438</name>
</gene>
<organism evidence="1 2">
    <name type="scientific">Labilithrix luteola</name>
    <dbReference type="NCBI Taxonomy" id="1391654"/>
    <lineage>
        <taxon>Bacteria</taxon>
        <taxon>Pseudomonadati</taxon>
        <taxon>Myxococcota</taxon>
        <taxon>Polyangia</taxon>
        <taxon>Polyangiales</taxon>
        <taxon>Labilitrichaceae</taxon>
        <taxon>Labilithrix</taxon>
    </lineage>
</organism>
<keyword evidence="2" id="KW-1185">Reference proteome</keyword>
<dbReference type="GO" id="GO:0016491">
    <property type="term" value="F:oxidoreductase activity"/>
    <property type="evidence" value="ECO:0007669"/>
    <property type="project" value="InterPro"/>
</dbReference>
<evidence type="ECO:0000313" key="2">
    <source>
        <dbReference type="Proteomes" id="UP000064967"/>
    </source>
</evidence>
<dbReference type="CDD" id="cd00657">
    <property type="entry name" value="Ferritin_like"/>
    <property type="match status" value="1"/>
</dbReference>
<reference evidence="1 2" key="1">
    <citation type="submission" date="2015-08" db="EMBL/GenBank/DDBJ databases">
        <authorList>
            <person name="Babu N.S."/>
            <person name="Beckwith C.J."/>
            <person name="Beseler K.G."/>
            <person name="Brison A."/>
            <person name="Carone J.V."/>
            <person name="Caskin T.P."/>
            <person name="Diamond M."/>
            <person name="Durham M.E."/>
            <person name="Foxe J.M."/>
            <person name="Go M."/>
            <person name="Henderson B.A."/>
            <person name="Jones I.B."/>
            <person name="McGettigan J.A."/>
            <person name="Micheletti S.J."/>
            <person name="Nasrallah M.E."/>
            <person name="Ortiz D."/>
            <person name="Piller C.R."/>
            <person name="Privatt S.R."/>
            <person name="Schneider S.L."/>
            <person name="Sharp S."/>
            <person name="Smith T.C."/>
            <person name="Stanton J.D."/>
            <person name="Ullery H.E."/>
            <person name="Wilson R.J."/>
            <person name="Serrano M.G."/>
            <person name="Buck G."/>
            <person name="Lee V."/>
            <person name="Wang Y."/>
            <person name="Carvalho R."/>
            <person name="Voegtly L."/>
            <person name="Shi R."/>
            <person name="Duckworth R."/>
            <person name="Johnson A."/>
            <person name="Loviza R."/>
            <person name="Walstead R."/>
            <person name="Shah Z."/>
            <person name="Kiflezghi M."/>
            <person name="Wade K."/>
            <person name="Ball S.L."/>
            <person name="Bradley K.W."/>
            <person name="Asai D.J."/>
            <person name="Bowman C.A."/>
            <person name="Russell D.A."/>
            <person name="Pope W.H."/>
            <person name="Jacobs-Sera D."/>
            <person name="Hendrix R.W."/>
            <person name="Hatfull G.F."/>
        </authorList>
    </citation>
    <scope>NUCLEOTIDE SEQUENCE [LARGE SCALE GENOMIC DNA]</scope>
    <source>
        <strain evidence="1 2">DSM 27648</strain>
    </source>
</reference>
<evidence type="ECO:0008006" key="3">
    <source>
        <dbReference type="Google" id="ProtNLM"/>
    </source>
</evidence>
<protein>
    <recommendedName>
        <fullName evidence="3">Ferritin-like domain-containing protein</fullName>
    </recommendedName>
</protein>